<sequence>MTSLHASVGILIAAIAVSLLLRVRRLKTFRPLIPVQVMTRIVVSAILLVIPVVTQGALRFPGAIGYVMGILCGIVLSALALKTAAFQDRNGILNYRVHGAIGSIVTLLFLLRIAFHFLLPSSSLHASLINDPWSLGTYSLLFGYNGALSVWLWRKLKMTKGSVVISEQGMDR</sequence>
<evidence type="ECO:0000313" key="3">
    <source>
        <dbReference type="Proteomes" id="UP000053557"/>
    </source>
</evidence>
<evidence type="ECO:0000256" key="1">
    <source>
        <dbReference type="SAM" id="Phobius"/>
    </source>
</evidence>
<protein>
    <recommendedName>
        <fullName evidence="4">DUF1453 domain-containing protein</fullName>
    </recommendedName>
</protein>
<feature type="transmembrane region" description="Helical" evidence="1">
    <location>
        <begin position="35"/>
        <end position="54"/>
    </location>
</feature>
<feature type="transmembrane region" description="Helical" evidence="1">
    <location>
        <begin position="60"/>
        <end position="81"/>
    </location>
</feature>
<evidence type="ECO:0008006" key="4">
    <source>
        <dbReference type="Google" id="ProtNLM"/>
    </source>
</evidence>
<gene>
    <name evidence="2" type="ORF">ATW55_01500</name>
</gene>
<keyword evidence="1" id="KW-1133">Transmembrane helix</keyword>
<organism evidence="2 3">
    <name type="scientific">Ferroacidibacillus organovorans</name>
    <dbReference type="NCBI Taxonomy" id="1765683"/>
    <lineage>
        <taxon>Bacteria</taxon>
        <taxon>Bacillati</taxon>
        <taxon>Bacillota</taxon>
        <taxon>Bacilli</taxon>
        <taxon>Bacillales</taxon>
        <taxon>Alicyclobacillaceae</taxon>
        <taxon>Ferroacidibacillus</taxon>
    </lineage>
</organism>
<dbReference type="RefSeq" id="WP_067715078.1">
    <property type="nucleotide sequence ID" value="NZ_LPVJ01000029.1"/>
</dbReference>
<proteinExistence type="predicted"/>
<comment type="caution">
    <text evidence="2">The sequence shown here is derived from an EMBL/GenBank/DDBJ whole genome shotgun (WGS) entry which is preliminary data.</text>
</comment>
<feature type="transmembrane region" description="Helical" evidence="1">
    <location>
        <begin position="93"/>
        <end position="115"/>
    </location>
</feature>
<feature type="transmembrane region" description="Helical" evidence="1">
    <location>
        <begin position="6"/>
        <end position="23"/>
    </location>
</feature>
<reference evidence="2 3" key="1">
    <citation type="submission" date="2015-12" db="EMBL/GenBank/DDBJ databases">
        <title>Draft genome sequence of Acidibacillus ferrooxidans ITV001, isolated from a chalcopyrite acid mine drainage site in Brazil.</title>
        <authorList>
            <person name="Dall'Agnol H."/>
            <person name="Nancucheo I."/>
            <person name="Johnson B."/>
            <person name="Oliveira R."/>
            <person name="Leite L."/>
            <person name="Pylro V."/>
            <person name="Nunes G.L."/>
            <person name="Tzotzos G."/>
            <person name="Fernandes G.R."/>
            <person name="Dutra J."/>
            <person name="Orellana S.C."/>
            <person name="Oliveira G."/>
        </authorList>
    </citation>
    <scope>NUCLEOTIDE SEQUENCE [LARGE SCALE GENOMIC DNA]</scope>
    <source>
        <strain evidence="3">ITV01</strain>
    </source>
</reference>
<dbReference type="AlphaFoldDB" id="A0A101XRA8"/>
<dbReference type="EMBL" id="LPVJ01000029">
    <property type="protein sequence ID" value="KUO96071.1"/>
    <property type="molecule type" value="Genomic_DNA"/>
</dbReference>
<keyword evidence="1" id="KW-0472">Membrane</keyword>
<keyword evidence="3" id="KW-1185">Reference proteome</keyword>
<name>A0A101XRA8_9BACL</name>
<dbReference type="InterPro" id="IPR058247">
    <property type="entry name" value="DUF1453"/>
</dbReference>
<feature type="transmembrane region" description="Helical" evidence="1">
    <location>
        <begin position="135"/>
        <end position="153"/>
    </location>
</feature>
<dbReference type="Proteomes" id="UP000053557">
    <property type="component" value="Unassembled WGS sequence"/>
</dbReference>
<accession>A0A101XRA8</accession>
<dbReference type="Pfam" id="PF07301">
    <property type="entry name" value="DUF1453"/>
    <property type="match status" value="1"/>
</dbReference>
<dbReference type="OrthoDB" id="9917888at2"/>
<evidence type="ECO:0000313" key="2">
    <source>
        <dbReference type="EMBL" id="KUO96071.1"/>
    </source>
</evidence>
<keyword evidence="1" id="KW-0812">Transmembrane</keyword>